<dbReference type="InterPro" id="IPR029058">
    <property type="entry name" value="AB_hydrolase_fold"/>
</dbReference>
<feature type="domain" description="Carboxylesterase type B" evidence="5">
    <location>
        <begin position="1"/>
        <end position="88"/>
    </location>
</feature>
<reference evidence="6 7" key="1">
    <citation type="submission" date="2018-11" db="EMBL/GenBank/DDBJ databases">
        <authorList>
            <consortium name="Pathogen Informatics"/>
        </authorList>
    </citation>
    <scope>NUCLEOTIDE SEQUENCE [LARGE SCALE GENOMIC DNA]</scope>
</reference>
<dbReference type="InterPro" id="IPR051093">
    <property type="entry name" value="Neuroligin/BSAL"/>
</dbReference>
<evidence type="ECO:0000256" key="4">
    <source>
        <dbReference type="RuleBase" id="RU361235"/>
    </source>
</evidence>
<protein>
    <recommendedName>
        <fullName evidence="4">Carboxylic ester hydrolase</fullName>
        <ecNumber evidence="4">3.1.1.-</ecNumber>
    </recommendedName>
</protein>
<dbReference type="EC" id="3.1.1.-" evidence="4"/>
<name>A0A3P7J3Z7_STRVU</name>
<dbReference type="InterPro" id="IPR002018">
    <property type="entry name" value="CarbesteraseB"/>
</dbReference>
<sequence length="138" mass="15245">MALQWIQSNIKQFGGDPNRVTLMGESAGGAAASLLALSPKTQGFYIILNSLAQQAIIMSGSATAGWAIHRHGTPAWNLENLISYLRCQKLISGDYTYEVIGDEYTPEDLAQKKCNYQTELVSCLNVSSEYSWLKWLLP</sequence>
<evidence type="ECO:0000256" key="1">
    <source>
        <dbReference type="ARBA" id="ARBA00005964"/>
    </source>
</evidence>
<dbReference type="OrthoDB" id="19653at2759"/>
<evidence type="ECO:0000256" key="3">
    <source>
        <dbReference type="ARBA" id="ARBA00022801"/>
    </source>
</evidence>
<proteinExistence type="inferred from homology"/>
<dbReference type="Proteomes" id="UP000270094">
    <property type="component" value="Unassembled WGS sequence"/>
</dbReference>
<comment type="similarity">
    <text evidence="1 4">Belongs to the type-B carboxylesterase/lipase family.</text>
</comment>
<keyword evidence="3 4" id="KW-0378">Hydrolase</keyword>
<evidence type="ECO:0000256" key="2">
    <source>
        <dbReference type="ARBA" id="ARBA00022487"/>
    </source>
</evidence>
<evidence type="ECO:0000313" key="7">
    <source>
        <dbReference type="Proteomes" id="UP000270094"/>
    </source>
</evidence>
<dbReference type="Gene3D" id="3.40.50.1820">
    <property type="entry name" value="alpha/beta hydrolase"/>
    <property type="match status" value="1"/>
</dbReference>
<dbReference type="InterPro" id="IPR019826">
    <property type="entry name" value="Carboxylesterase_B_AS"/>
</dbReference>
<dbReference type="GO" id="GO:0052689">
    <property type="term" value="F:carboxylic ester hydrolase activity"/>
    <property type="evidence" value="ECO:0007669"/>
    <property type="project" value="UniProtKB-KW"/>
</dbReference>
<dbReference type="SUPFAM" id="SSF53474">
    <property type="entry name" value="alpha/beta-Hydrolases"/>
    <property type="match status" value="1"/>
</dbReference>
<dbReference type="PROSITE" id="PS00122">
    <property type="entry name" value="CARBOXYLESTERASE_B_1"/>
    <property type="match status" value="1"/>
</dbReference>
<dbReference type="AlphaFoldDB" id="A0A3P7J3Z7"/>
<keyword evidence="2" id="KW-0719">Serine esterase</keyword>
<dbReference type="EMBL" id="UYYB01018787">
    <property type="protein sequence ID" value="VDM71097.1"/>
    <property type="molecule type" value="Genomic_DNA"/>
</dbReference>
<evidence type="ECO:0000313" key="6">
    <source>
        <dbReference type="EMBL" id="VDM71097.1"/>
    </source>
</evidence>
<dbReference type="PANTHER" id="PTHR43903">
    <property type="entry name" value="NEUROLIGIN"/>
    <property type="match status" value="1"/>
</dbReference>
<gene>
    <name evidence="6" type="ORF">SVUK_LOCUS6095</name>
</gene>
<evidence type="ECO:0000259" key="5">
    <source>
        <dbReference type="Pfam" id="PF00135"/>
    </source>
</evidence>
<dbReference type="Pfam" id="PF00135">
    <property type="entry name" value="COesterase"/>
    <property type="match status" value="1"/>
</dbReference>
<organism evidence="6 7">
    <name type="scientific">Strongylus vulgaris</name>
    <name type="common">Blood worm</name>
    <dbReference type="NCBI Taxonomy" id="40348"/>
    <lineage>
        <taxon>Eukaryota</taxon>
        <taxon>Metazoa</taxon>
        <taxon>Ecdysozoa</taxon>
        <taxon>Nematoda</taxon>
        <taxon>Chromadorea</taxon>
        <taxon>Rhabditida</taxon>
        <taxon>Rhabditina</taxon>
        <taxon>Rhabditomorpha</taxon>
        <taxon>Strongyloidea</taxon>
        <taxon>Strongylidae</taxon>
        <taxon>Strongylus</taxon>
    </lineage>
</organism>
<keyword evidence="7" id="KW-1185">Reference proteome</keyword>
<accession>A0A3P7J3Z7</accession>